<name>A0A7W8J657_9BACT</name>
<comment type="caution">
    <text evidence="1">The sequence shown here is derived from an EMBL/GenBank/DDBJ whole genome shotgun (WGS) entry which is preliminary data.</text>
</comment>
<protein>
    <submittedName>
        <fullName evidence="1">Uncharacterized protein</fullName>
    </submittedName>
</protein>
<accession>A0A7W8J657</accession>
<dbReference type="AlphaFoldDB" id="A0A7W8J657"/>
<dbReference type="Gene3D" id="1.10.1240.10">
    <property type="entry name" value="Methionine synthase domain"/>
    <property type="match status" value="1"/>
</dbReference>
<dbReference type="EMBL" id="JACHDZ010000002">
    <property type="protein sequence ID" value="MBB5343380.1"/>
    <property type="molecule type" value="Genomic_DNA"/>
</dbReference>
<proteinExistence type="predicted"/>
<dbReference type="Proteomes" id="UP000569092">
    <property type="component" value="Unassembled WGS sequence"/>
</dbReference>
<reference evidence="1 2" key="1">
    <citation type="submission" date="2020-08" db="EMBL/GenBank/DDBJ databases">
        <title>Genomic Encyclopedia of Type Strains, Phase IV (KMG-V): Genome sequencing to study the core and pangenomes of soil and plant-associated prokaryotes.</title>
        <authorList>
            <person name="Whitman W."/>
        </authorList>
    </citation>
    <scope>NUCLEOTIDE SEQUENCE [LARGE SCALE GENOMIC DNA]</scope>
    <source>
        <strain evidence="1 2">M8US30</strain>
    </source>
</reference>
<dbReference type="InterPro" id="IPR036594">
    <property type="entry name" value="Meth_synthase_dom"/>
</dbReference>
<gene>
    <name evidence="1" type="ORF">HDF10_001355</name>
</gene>
<evidence type="ECO:0000313" key="2">
    <source>
        <dbReference type="Proteomes" id="UP000569092"/>
    </source>
</evidence>
<evidence type="ECO:0000313" key="1">
    <source>
        <dbReference type="EMBL" id="MBB5343380.1"/>
    </source>
</evidence>
<sequence>MTRLRRSTRPKHTTIPSLSFLDILLGDEPEISKSGLYYQRLLASDQAEARQVLEQCLENKHLEDLYTEVLIPALSLVEQDRHRNELDDATLAFIMQSTRELIEELGESAPSEGISRQLLGAETESRIACIPARDEADEVVGMLLCQLLDRAGLASQSIPIGPVPEMLSAVADLDPVVVCISALPPFAIEHTRTLYQKLRAKFPQINIIICLWHFAGDLEKTQRRLKILNGHQVLVTLPEVLEHVKGKLLQPNAGSTSTVDLNGITLVADEDNIPDPV</sequence>
<organism evidence="1 2">
    <name type="scientific">Tunturiibacter lichenicola</name>
    <dbReference type="NCBI Taxonomy" id="2051959"/>
    <lineage>
        <taxon>Bacteria</taxon>
        <taxon>Pseudomonadati</taxon>
        <taxon>Acidobacteriota</taxon>
        <taxon>Terriglobia</taxon>
        <taxon>Terriglobales</taxon>
        <taxon>Acidobacteriaceae</taxon>
        <taxon>Tunturiibacter</taxon>
    </lineage>
</organism>